<organism evidence="2 3">
    <name type="scientific">Alternaria burnsii</name>
    <dbReference type="NCBI Taxonomy" id="1187904"/>
    <lineage>
        <taxon>Eukaryota</taxon>
        <taxon>Fungi</taxon>
        <taxon>Dikarya</taxon>
        <taxon>Ascomycota</taxon>
        <taxon>Pezizomycotina</taxon>
        <taxon>Dothideomycetes</taxon>
        <taxon>Pleosporomycetidae</taxon>
        <taxon>Pleosporales</taxon>
        <taxon>Pleosporineae</taxon>
        <taxon>Pleosporaceae</taxon>
        <taxon>Alternaria</taxon>
        <taxon>Alternaria sect. Alternaria</taxon>
    </lineage>
</organism>
<dbReference type="AlphaFoldDB" id="A0A8H7AZ96"/>
<evidence type="ECO:0000313" key="2">
    <source>
        <dbReference type="EMBL" id="KAF7671927.1"/>
    </source>
</evidence>
<sequence>MKRRTFPCKRTLIKIASKLVSLNISTLETIPSRPLSFQDKQTSKDSTYNQSPWINRRILDEVTERELYLACRRILLDSKTSCHGLRSKSSALDLGGLGRPKMSTVQASKMSVHMPINAMAELSSSCLIGRGPNIKTRTRPKANMKARARSYRGTPTCADNNGERAAFRRHDERGAQKHGRSRTHNRIPSYVPQWTNDCGEDVKLPVVVIPTLANVNKLSSQPADPLQATLNKVSTQALAVAVDNQVKVVILSRNEAGALRRSIPLAR</sequence>
<keyword evidence="3" id="KW-1185">Reference proteome</keyword>
<name>A0A8H7AZ96_9PLEO</name>
<evidence type="ECO:0000256" key="1">
    <source>
        <dbReference type="SAM" id="MobiDB-lite"/>
    </source>
</evidence>
<reference evidence="2" key="1">
    <citation type="submission" date="2020-01" db="EMBL/GenBank/DDBJ databases">
        <authorList>
            <person name="Feng Z.H.Z."/>
        </authorList>
    </citation>
    <scope>NUCLEOTIDE SEQUENCE</scope>
    <source>
        <strain evidence="2">CBS107.38</strain>
    </source>
</reference>
<reference evidence="2" key="2">
    <citation type="submission" date="2020-08" db="EMBL/GenBank/DDBJ databases">
        <title>Draft Genome Sequence of Cumin Blight Pathogen Alternaria burnsii.</title>
        <authorList>
            <person name="Feng Z."/>
        </authorList>
    </citation>
    <scope>NUCLEOTIDE SEQUENCE</scope>
    <source>
        <strain evidence="2">CBS107.38</strain>
    </source>
</reference>
<evidence type="ECO:0000313" key="3">
    <source>
        <dbReference type="Proteomes" id="UP000596902"/>
    </source>
</evidence>
<gene>
    <name evidence="2" type="ORF">GT037_009826</name>
</gene>
<dbReference type="Proteomes" id="UP000596902">
    <property type="component" value="Unassembled WGS sequence"/>
</dbReference>
<feature type="compositionally biased region" description="Basic residues" evidence="1">
    <location>
        <begin position="136"/>
        <end position="150"/>
    </location>
</feature>
<dbReference type="EMBL" id="JAAABM010000018">
    <property type="protein sequence ID" value="KAF7671927.1"/>
    <property type="molecule type" value="Genomic_DNA"/>
</dbReference>
<comment type="caution">
    <text evidence="2">The sequence shown here is derived from an EMBL/GenBank/DDBJ whole genome shotgun (WGS) entry which is preliminary data.</text>
</comment>
<dbReference type="GeneID" id="62208051"/>
<proteinExistence type="predicted"/>
<feature type="region of interest" description="Disordered" evidence="1">
    <location>
        <begin position="131"/>
        <end position="161"/>
    </location>
</feature>
<protein>
    <submittedName>
        <fullName evidence="2">Uncharacterized protein</fullName>
    </submittedName>
</protein>
<accession>A0A8H7AZ96</accession>
<dbReference type="RefSeq" id="XP_038782287.1">
    <property type="nucleotide sequence ID" value="XM_038934873.1"/>
</dbReference>